<evidence type="ECO:0000313" key="17">
    <source>
        <dbReference type="Proteomes" id="UP000293652"/>
    </source>
</evidence>
<dbReference type="GO" id="GO:0016787">
    <property type="term" value="F:hydrolase activity"/>
    <property type="evidence" value="ECO:0007669"/>
    <property type="project" value="UniProtKB-UniRule"/>
</dbReference>
<dbReference type="InterPro" id="IPR000212">
    <property type="entry name" value="DNA_helicase_UvrD/REP"/>
</dbReference>
<evidence type="ECO:0000259" key="14">
    <source>
        <dbReference type="PROSITE" id="PS51198"/>
    </source>
</evidence>
<dbReference type="InterPro" id="IPR038726">
    <property type="entry name" value="PDDEXK_AddAB-type"/>
</dbReference>
<comment type="catalytic activity">
    <reaction evidence="8">
        <text>Couples ATP hydrolysis with the unwinding of duplex DNA by translocating in the 3'-5' direction.</text>
        <dbReference type="EC" id="5.6.2.4"/>
    </reaction>
</comment>
<dbReference type="CDD" id="cd17932">
    <property type="entry name" value="DEXQc_UvrD"/>
    <property type="match status" value="1"/>
</dbReference>
<evidence type="ECO:0000256" key="5">
    <source>
        <dbReference type="ARBA" id="ARBA00022840"/>
    </source>
</evidence>
<feature type="compositionally biased region" description="Basic and acidic residues" evidence="13">
    <location>
        <begin position="200"/>
        <end position="216"/>
    </location>
</feature>
<dbReference type="GO" id="GO:0000725">
    <property type="term" value="P:recombinational repair"/>
    <property type="evidence" value="ECO:0007669"/>
    <property type="project" value="TreeGrafter"/>
</dbReference>
<dbReference type="GO" id="GO:0003677">
    <property type="term" value="F:DNA binding"/>
    <property type="evidence" value="ECO:0007669"/>
    <property type="project" value="UniProtKB-KW"/>
</dbReference>
<dbReference type="Pfam" id="PF13361">
    <property type="entry name" value="UvrD_C"/>
    <property type="match status" value="2"/>
</dbReference>
<dbReference type="InterPro" id="IPR014017">
    <property type="entry name" value="DNA_helicase_UvrD-like_C"/>
</dbReference>
<dbReference type="EC" id="5.6.2.4" evidence="9"/>
<keyword evidence="4 12" id="KW-0347">Helicase</keyword>
<evidence type="ECO:0000256" key="12">
    <source>
        <dbReference type="PROSITE-ProRule" id="PRU00560"/>
    </source>
</evidence>
<keyword evidence="3 12" id="KW-0378">Hydrolase</keyword>
<evidence type="ECO:0000256" key="7">
    <source>
        <dbReference type="ARBA" id="ARBA00023235"/>
    </source>
</evidence>
<dbReference type="SUPFAM" id="SSF52540">
    <property type="entry name" value="P-loop containing nucleoside triphosphate hydrolases"/>
    <property type="match status" value="1"/>
</dbReference>
<dbReference type="GO" id="GO:0043138">
    <property type="term" value="F:3'-5' DNA helicase activity"/>
    <property type="evidence" value="ECO:0007669"/>
    <property type="project" value="UniProtKB-EC"/>
</dbReference>
<organism evidence="16 17">
    <name type="scientific">Rhizobium leguminosarum</name>
    <dbReference type="NCBI Taxonomy" id="384"/>
    <lineage>
        <taxon>Bacteria</taxon>
        <taxon>Pseudomonadati</taxon>
        <taxon>Pseudomonadota</taxon>
        <taxon>Alphaproteobacteria</taxon>
        <taxon>Hyphomicrobiales</taxon>
        <taxon>Rhizobiaceae</taxon>
        <taxon>Rhizobium/Agrobacterium group</taxon>
        <taxon>Rhizobium</taxon>
    </lineage>
</organism>
<dbReference type="GO" id="GO:0005829">
    <property type="term" value="C:cytosol"/>
    <property type="evidence" value="ECO:0007669"/>
    <property type="project" value="TreeGrafter"/>
</dbReference>
<dbReference type="InterPro" id="IPR027417">
    <property type="entry name" value="P-loop_NTPase"/>
</dbReference>
<evidence type="ECO:0000313" key="16">
    <source>
        <dbReference type="EMBL" id="TAX64410.1"/>
    </source>
</evidence>
<dbReference type="Proteomes" id="UP000293652">
    <property type="component" value="Unassembled WGS sequence"/>
</dbReference>
<name>A0A4Q8XNQ3_RHILE</name>
<feature type="binding site" evidence="12">
    <location>
        <begin position="221"/>
        <end position="228"/>
    </location>
    <ligand>
        <name>ATP</name>
        <dbReference type="ChEBI" id="CHEBI:30616"/>
    </ligand>
</feature>
<sequence length="1146" mass="125849">MDQFEPIRTTAAILHGELLAEGKDPFDMLAFVQAAVSHRDLDLVWLPRGDPALKGAKALFDDQGGTICCEDEGDPITRALLVAHELGHSELHAGSATCVTSDIDPSRSTEAAPVGLQRVEDYGAKERRELQANVYARELLLPRAFARKLHAVDNLTAAAIANRTNLPVALVRQQVLDALLLPTVADETEQEQVEVKPPARKPDPSQDRAAVHREKPFQLQAGPGTGKTRTLVKRVLSLLAEGIDPAAILILTFSNRAAGELSERLTAAAPEAAPKLWIGTFHAFGLDLVRRYHDKLGLAPNPSLFDRSDAIEVLEDILPTLPLVHYRNLWDPAMVLRDIVGAISRAKDEIVGPQRYRELAEAMEAGASGDEDAQIAAAKCLEIADVYDLYEAALRRHGGVDFGDLIMRPTQLLEADETVRIGVQLRHRHVLVDEYQDVNRASARLLKMVAGDGERLWVVGDARQSIYRFRGASSENMVRFATDYPGAVIDQLGVNYRSTEQIVRSFVAVAPRMGASRGMLPLALEANRSQGPGRPELRRFETLDDEAEGVAASIRQLEQDGVKLRDQAVLCRTNGRLNEIASALEARGIPVLHLGSLFEREEVRDLLALLSLAVDPFGDALVRVGAMPRYGLSLQDSHCLSRHLRSLGKPALAGLVEAINAPGLSASGRAGIAQLATDLTPLRSNMSAWEFLTIYLLDRTDLARPLGEASAVTERMRAVAVWQFLNFVREQSPVGAGLPIQRTLDRVRQLVLLAEERDLRQVPAAALHLDAVRLMTVHGSKGLEFEGVHVPGLTVASFPSSNRGQRCPPPNGMIDSVENVLPPDEAKRAQEDEEQCLFFVALSRARTHLRLYHARKQRNGNGRSPSPFLDWLPAMLVENVANPPMLALPPDAPKPQPIAISWQSNWVLTDSRLGSYEKCPRRFFYTHVLGLGGARKPTAFSRTHDCLYELLRWLAEARRAGEPSLAEAEAAFEAIWKERGPVDHAFADDYRRLASRLIGALLKAGAGHRFGDPQPLAIDFPNGGRVLVEPDEVAELPDGTIVIRRVRTGYRRSDEYDRLEYTLYLLAARSQFGGRAVVHALHLTDETQEPVEISTTKIGNRQKKSETMLAGIAAGAFPTETDAITCPRCPHFFICAATPPGSLKLD</sequence>
<keyword evidence="7" id="KW-0413">Isomerase</keyword>
<evidence type="ECO:0000256" key="2">
    <source>
        <dbReference type="ARBA" id="ARBA00022741"/>
    </source>
</evidence>
<dbReference type="Gene3D" id="1.10.486.10">
    <property type="entry name" value="PCRA, domain 4"/>
    <property type="match status" value="1"/>
</dbReference>
<dbReference type="GO" id="GO:0033202">
    <property type="term" value="C:DNA helicase complex"/>
    <property type="evidence" value="ECO:0007669"/>
    <property type="project" value="TreeGrafter"/>
</dbReference>
<evidence type="ECO:0000259" key="15">
    <source>
        <dbReference type="PROSITE" id="PS51217"/>
    </source>
</evidence>
<feature type="domain" description="UvrD-like helicase C-terminal" evidence="15">
    <location>
        <begin position="504"/>
        <end position="782"/>
    </location>
</feature>
<gene>
    <name evidence="16" type="ORF">ELI03_34710</name>
</gene>
<evidence type="ECO:0000256" key="10">
    <source>
        <dbReference type="ARBA" id="ARBA00034923"/>
    </source>
</evidence>
<keyword evidence="6" id="KW-0238">DNA-binding</keyword>
<comment type="similarity">
    <text evidence="1">Belongs to the helicase family. UvrD subfamily.</text>
</comment>
<evidence type="ECO:0000256" key="8">
    <source>
        <dbReference type="ARBA" id="ARBA00034617"/>
    </source>
</evidence>
<keyword evidence="2 12" id="KW-0547">Nucleotide-binding</keyword>
<protein>
    <recommendedName>
        <fullName evidence="9">DNA 3'-5' helicase</fullName>
        <ecNumber evidence="9">5.6.2.4</ecNumber>
    </recommendedName>
    <alternativeName>
        <fullName evidence="10">DNA 3'-5' helicase II</fullName>
    </alternativeName>
</protein>
<accession>A0A4Q8XNQ3</accession>
<proteinExistence type="inferred from homology"/>
<evidence type="ECO:0000256" key="9">
    <source>
        <dbReference type="ARBA" id="ARBA00034808"/>
    </source>
</evidence>
<dbReference type="EMBL" id="SIPC01000009">
    <property type="protein sequence ID" value="TAX64410.1"/>
    <property type="molecule type" value="Genomic_DNA"/>
</dbReference>
<dbReference type="PROSITE" id="PS51217">
    <property type="entry name" value="UVRD_HELICASE_CTER"/>
    <property type="match status" value="1"/>
</dbReference>
<evidence type="ECO:0000256" key="11">
    <source>
        <dbReference type="ARBA" id="ARBA00048988"/>
    </source>
</evidence>
<dbReference type="PANTHER" id="PTHR11070">
    <property type="entry name" value="UVRD / RECB / PCRA DNA HELICASE FAMILY MEMBER"/>
    <property type="match status" value="1"/>
</dbReference>
<evidence type="ECO:0000256" key="3">
    <source>
        <dbReference type="ARBA" id="ARBA00022801"/>
    </source>
</evidence>
<dbReference type="PANTHER" id="PTHR11070:SF2">
    <property type="entry name" value="ATP-DEPENDENT DNA HELICASE SRS2"/>
    <property type="match status" value="1"/>
</dbReference>
<reference evidence="16 17" key="1">
    <citation type="submission" date="2019-02" db="EMBL/GenBank/DDBJ databases">
        <title>The genomic architecture of introgression among sibling species of bacteria.</title>
        <authorList>
            <person name="Cavassim M.I.A."/>
            <person name="Moeskjaer S."/>
            <person name="Moslemi C."/>
            <person name="Fields B."/>
            <person name="Bachmann A."/>
            <person name="Vilhjalmsson B."/>
            <person name="Schierup M.H."/>
            <person name="Young J.P.W."/>
            <person name="Andersen S.U."/>
        </authorList>
    </citation>
    <scope>NUCLEOTIDE SEQUENCE [LARGE SCALE GENOMIC DNA]</scope>
    <source>
        <strain evidence="16 17">SM145A</strain>
    </source>
</reference>
<comment type="caution">
    <text evidence="16">The sequence shown here is derived from an EMBL/GenBank/DDBJ whole genome shotgun (WGS) entry which is preliminary data.</text>
</comment>
<evidence type="ECO:0000256" key="1">
    <source>
        <dbReference type="ARBA" id="ARBA00009922"/>
    </source>
</evidence>
<dbReference type="GO" id="GO:0005524">
    <property type="term" value="F:ATP binding"/>
    <property type="evidence" value="ECO:0007669"/>
    <property type="project" value="UniProtKB-UniRule"/>
</dbReference>
<evidence type="ECO:0000256" key="13">
    <source>
        <dbReference type="SAM" id="MobiDB-lite"/>
    </source>
</evidence>
<dbReference type="AlphaFoldDB" id="A0A4Q8XNQ3"/>
<feature type="region of interest" description="Disordered" evidence="13">
    <location>
        <begin position="187"/>
        <end position="225"/>
    </location>
</feature>
<dbReference type="InterPro" id="IPR013986">
    <property type="entry name" value="DExx_box_DNA_helicase_dom_sf"/>
</dbReference>
<evidence type="ECO:0000256" key="6">
    <source>
        <dbReference type="ARBA" id="ARBA00023125"/>
    </source>
</evidence>
<dbReference type="Pfam" id="PF12705">
    <property type="entry name" value="PDDEXK_1"/>
    <property type="match status" value="1"/>
</dbReference>
<evidence type="ECO:0000256" key="4">
    <source>
        <dbReference type="ARBA" id="ARBA00022806"/>
    </source>
</evidence>
<dbReference type="InterPro" id="IPR014016">
    <property type="entry name" value="UvrD-like_ATP-bd"/>
</dbReference>
<dbReference type="Gene3D" id="1.10.10.160">
    <property type="match status" value="1"/>
</dbReference>
<comment type="catalytic activity">
    <reaction evidence="11">
        <text>ATP + H2O = ADP + phosphate + H(+)</text>
        <dbReference type="Rhea" id="RHEA:13065"/>
        <dbReference type="ChEBI" id="CHEBI:15377"/>
        <dbReference type="ChEBI" id="CHEBI:15378"/>
        <dbReference type="ChEBI" id="CHEBI:30616"/>
        <dbReference type="ChEBI" id="CHEBI:43474"/>
        <dbReference type="ChEBI" id="CHEBI:456216"/>
        <dbReference type="EC" id="5.6.2.4"/>
    </reaction>
</comment>
<dbReference type="RefSeq" id="WP_130751243.1">
    <property type="nucleotide sequence ID" value="NZ_SIPC01000009.1"/>
</dbReference>
<dbReference type="PROSITE" id="PS51198">
    <property type="entry name" value="UVRD_HELICASE_ATP_BIND"/>
    <property type="match status" value="1"/>
</dbReference>
<dbReference type="Pfam" id="PF00580">
    <property type="entry name" value="UvrD-helicase"/>
    <property type="match status" value="1"/>
</dbReference>
<dbReference type="Gene3D" id="3.40.50.300">
    <property type="entry name" value="P-loop containing nucleotide triphosphate hydrolases"/>
    <property type="match status" value="3"/>
</dbReference>
<feature type="domain" description="UvrD-like helicase ATP-binding" evidence="14">
    <location>
        <begin position="200"/>
        <end position="499"/>
    </location>
</feature>
<keyword evidence="5 12" id="KW-0067">ATP-binding</keyword>